<name>H5T8C3_9ALTE</name>
<feature type="chain" id="PRO_5003597841" description="Periplasmic or outer membrane protein" evidence="1">
    <location>
        <begin position="23"/>
        <end position="235"/>
    </location>
</feature>
<comment type="caution">
    <text evidence="2">The sequence shown here is derived from an EMBL/GenBank/DDBJ whole genome shotgun (WGS) entry which is preliminary data.</text>
</comment>
<evidence type="ECO:0000313" key="2">
    <source>
        <dbReference type="EMBL" id="GAB54564.1"/>
    </source>
</evidence>
<protein>
    <recommendedName>
        <fullName evidence="4">Periplasmic or outer membrane protein</fullName>
    </recommendedName>
</protein>
<dbReference type="OrthoDB" id="9793561at2"/>
<dbReference type="Pfam" id="PF09694">
    <property type="entry name" value="Gcw_chp"/>
    <property type="match status" value="1"/>
</dbReference>
<dbReference type="Proteomes" id="UP000053586">
    <property type="component" value="Unassembled WGS sequence"/>
</dbReference>
<dbReference type="InterPro" id="IPR010239">
    <property type="entry name" value="CHP02001"/>
</dbReference>
<dbReference type="AlphaFoldDB" id="H5T8C3"/>
<dbReference type="RefSeq" id="WP_006002912.1">
    <property type="nucleotide sequence ID" value="NZ_BAET01000006.1"/>
</dbReference>
<keyword evidence="3" id="KW-1185">Reference proteome</keyword>
<dbReference type="EMBL" id="BAET01000006">
    <property type="protein sequence ID" value="GAB54564.1"/>
    <property type="molecule type" value="Genomic_DNA"/>
</dbReference>
<evidence type="ECO:0000256" key="1">
    <source>
        <dbReference type="SAM" id="SignalP"/>
    </source>
</evidence>
<accession>H5T8C3</accession>
<dbReference type="NCBIfam" id="TIGR02001">
    <property type="entry name" value="gcw_chp"/>
    <property type="match status" value="1"/>
</dbReference>
<gene>
    <name evidence="2" type="ORF">GPUN_0417</name>
</gene>
<proteinExistence type="predicted"/>
<organism evidence="2 3">
    <name type="scientific">Glaciecola punicea ACAM 611</name>
    <dbReference type="NCBI Taxonomy" id="1121923"/>
    <lineage>
        <taxon>Bacteria</taxon>
        <taxon>Pseudomonadati</taxon>
        <taxon>Pseudomonadota</taxon>
        <taxon>Gammaproteobacteria</taxon>
        <taxon>Alteromonadales</taxon>
        <taxon>Alteromonadaceae</taxon>
        <taxon>Glaciecola</taxon>
    </lineage>
</organism>
<keyword evidence="1" id="KW-0732">Signal</keyword>
<evidence type="ECO:0008006" key="4">
    <source>
        <dbReference type="Google" id="ProtNLM"/>
    </source>
</evidence>
<evidence type="ECO:0000313" key="3">
    <source>
        <dbReference type="Proteomes" id="UP000053586"/>
    </source>
</evidence>
<reference evidence="2 3" key="1">
    <citation type="journal article" date="2012" name="J. Bacteriol.">
        <title>Genome sequence of proteorhodopsin-containing sea ice bacterium Glaciecola punicea ACAM 611T.</title>
        <authorList>
            <person name="Qin Q.-L."/>
            <person name="Xie B.-B."/>
            <person name="Shu Y.-L."/>
            <person name="Rong J.-C."/>
            <person name="Zhao D.-L."/>
            <person name="Zhang X.-Y."/>
            <person name="Chen X.-L."/>
            <person name="Zhou B.-C."/>
            <person name="Zhanga Y.-Z."/>
        </authorList>
    </citation>
    <scope>NUCLEOTIDE SEQUENCE [LARGE SCALE GENOMIC DNA]</scope>
    <source>
        <strain evidence="2 3">ACAM 611</strain>
    </source>
</reference>
<feature type="signal peptide" evidence="1">
    <location>
        <begin position="1"/>
        <end position="22"/>
    </location>
</feature>
<reference evidence="2 3" key="2">
    <citation type="journal article" date="2017" name="Antonie Van Leeuwenhoek">
        <title>Rhizobium rhizosphaerae sp. nov., a novel species isolated from rice rhizosphere.</title>
        <authorList>
            <person name="Zhao J.J."/>
            <person name="Zhang J."/>
            <person name="Zhang R.J."/>
            <person name="Zhang C.W."/>
            <person name="Yin H.Q."/>
            <person name="Zhang X.X."/>
        </authorList>
    </citation>
    <scope>NUCLEOTIDE SEQUENCE [LARGE SCALE GENOMIC DNA]</scope>
    <source>
        <strain evidence="2 3">ACAM 611</strain>
    </source>
</reference>
<dbReference type="STRING" id="56804.BAE46_11385"/>
<dbReference type="eggNOG" id="ENOG502Z9EH">
    <property type="taxonomic scope" value="Bacteria"/>
</dbReference>
<sequence length="235" mass="26294">MYKCNFAPIASALLLCSTAVQADWSGTITLASDYMFNGVSQTNNDPALQGSVDYVADNGIYAGVWTSNVDYGASADREIDPYVGQYIQFTDTWGVDYGIAYYSYHSGNNSSSLNYPEIYAKLSRVADFGTTGFNFWYTWDYFGTGADHAIGMLTHRYSFLENHAIFVGIDYSKSLDEDKYAWEANGDTSYVHYKLAYQTSWNGFAIELSAENTTLNNNNLADERLVAMVSRTFNF</sequence>